<sequence>MSLSALLDRLKRLSRRLGVRVLAMALVALLATLFAPLLNGFIPEGLKERFDRQAVEPVLNILASTMLAVTTFSLGVMVQAFQSASGQATPRAYRILMRDGTTQTVLATFVGAFLFSLTAFVLFRAGFYGDAAAVVVFGLTALVILLIIIAILRWIGHLSELGNMDHTLRLCEDAAAMALGTHARQPYLGGRKAHGPEPQGWIALPAPRSGYVVSVAMAAIDDACAESDTEARLAVRPGDYVLEGAPLLWIARPVDSDVLDTAIALGPEREPQQDPRFGLLVLAEIGARALSPGVNDPGTAIDVIHRQTALLWHHALEAEQPDAPEFERVSCPGIEAEALVADAVAVLIRDGRARVEVMERALKMLDRLATAPEPGIAEAAAGMKSYAEAQARDGIALEADLKALGLTAEITRDPDAS</sequence>
<dbReference type="InterPro" id="IPR018723">
    <property type="entry name" value="DUF2254_membrane"/>
</dbReference>
<protein>
    <submittedName>
        <fullName evidence="2">DUF2254 domain-containing protein</fullName>
    </submittedName>
</protein>
<organism evidence="2 3">
    <name type="scientific">Litorisediminicola beolgyonensis</name>
    <dbReference type="NCBI Taxonomy" id="1173614"/>
    <lineage>
        <taxon>Bacteria</taxon>
        <taxon>Pseudomonadati</taxon>
        <taxon>Pseudomonadota</taxon>
        <taxon>Alphaproteobacteria</taxon>
        <taxon>Rhodobacterales</taxon>
        <taxon>Paracoccaceae</taxon>
        <taxon>Litorisediminicola</taxon>
    </lineage>
</organism>
<evidence type="ECO:0000313" key="2">
    <source>
        <dbReference type="EMBL" id="MFD1341536.1"/>
    </source>
</evidence>
<evidence type="ECO:0000313" key="3">
    <source>
        <dbReference type="Proteomes" id="UP001597135"/>
    </source>
</evidence>
<keyword evidence="1" id="KW-0472">Membrane</keyword>
<dbReference type="Pfam" id="PF10011">
    <property type="entry name" value="DUF2254"/>
    <property type="match status" value="1"/>
</dbReference>
<gene>
    <name evidence="2" type="ORF">ACFQ4E_03810</name>
</gene>
<keyword evidence="1" id="KW-0812">Transmembrane</keyword>
<feature type="transmembrane region" description="Helical" evidence="1">
    <location>
        <begin position="21"/>
        <end position="42"/>
    </location>
</feature>
<evidence type="ECO:0000256" key="1">
    <source>
        <dbReference type="SAM" id="Phobius"/>
    </source>
</evidence>
<keyword evidence="3" id="KW-1185">Reference proteome</keyword>
<dbReference type="Proteomes" id="UP001597135">
    <property type="component" value="Unassembled WGS sequence"/>
</dbReference>
<feature type="transmembrane region" description="Helical" evidence="1">
    <location>
        <begin position="131"/>
        <end position="155"/>
    </location>
</feature>
<feature type="transmembrane region" description="Helical" evidence="1">
    <location>
        <begin position="105"/>
        <end position="125"/>
    </location>
</feature>
<proteinExistence type="predicted"/>
<accession>A0ABW3ZES7</accession>
<dbReference type="RefSeq" id="WP_386801591.1">
    <property type="nucleotide sequence ID" value="NZ_JBHTMU010000004.1"/>
</dbReference>
<dbReference type="EMBL" id="JBHTMU010000004">
    <property type="protein sequence ID" value="MFD1341536.1"/>
    <property type="molecule type" value="Genomic_DNA"/>
</dbReference>
<feature type="transmembrane region" description="Helical" evidence="1">
    <location>
        <begin position="62"/>
        <end position="84"/>
    </location>
</feature>
<name>A0ABW3ZES7_9RHOB</name>
<reference evidence="3" key="1">
    <citation type="journal article" date="2019" name="Int. J. Syst. Evol. Microbiol.">
        <title>The Global Catalogue of Microorganisms (GCM) 10K type strain sequencing project: providing services to taxonomists for standard genome sequencing and annotation.</title>
        <authorList>
            <consortium name="The Broad Institute Genomics Platform"/>
            <consortium name="The Broad Institute Genome Sequencing Center for Infectious Disease"/>
            <person name="Wu L."/>
            <person name="Ma J."/>
        </authorList>
    </citation>
    <scope>NUCLEOTIDE SEQUENCE [LARGE SCALE GENOMIC DNA]</scope>
    <source>
        <strain evidence="3">CCUG 62953</strain>
    </source>
</reference>
<keyword evidence="1" id="KW-1133">Transmembrane helix</keyword>
<comment type="caution">
    <text evidence="2">The sequence shown here is derived from an EMBL/GenBank/DDBJ whole genome shotgun (WGS) entry which is preliminary data.</text>
</comment>